<proteinExistence type="predicted"/>
<sequence>MTRNVPWARYDYGSPTAQPNDQWLIGQSLTFQYLLATHALPQAEAVAHRLAATAPGNQGLQIDYAALLQARGLPRPQSKSSKWRRYWSRQIQSWSSSRLTSRWICRSGDKWNF</sequence>
<reference evidence="1 2" key="1">
    <citation type="submission" date="2018-06" db="EMBL/GenBank/DDBJ databases">
        <authorList>
            <consortium name="Pathogen Informatics"/>
            <person name="Doyle S."/>
        </authorList>
    </citation>
    <scope>NUCLEOTIDE SEQUENCE [LARGE SCALE GENOMIC DNA]</scope>
    <source>
        <strain evidence="1 2">NCTC10005</strain>
    </source>
</reference>
<gene>
    <name evidence="1" type="primary">pgaA_2</name>
    <name evidence="1" type="ORF">NCTC10005_02032</name>
</gene>
<dbReference type="EMBL" id="UGJB01000004">
    <property type="protein sequence ID" value="STQ09327.1"/>
    <property type="molecule type" value="Genomic_DNA"/>
</dbReference>
<organism evidence="1 2">
    <name type="scientific">Enterobacter cloacae</name>
    <dbReference type="NCBI Taxonomy" id="550"/>
    <lineage>
        <taxon>Bacteria</taxon>
        <taxon>Pseudomonadati</taxon>
        <taxon>Pseudomonadota</taxon>
        <taxon>Gammaproteobacteria</taxon>
        <taxon>Enterobacterales</taxon>
        <taxon>Enterobacteriaceae</taxon>
        <taxon>Enterobacter</taxon>
        <taxon>Enterobacter cloacae complex</taxon>
    </lineage>
</organism>
<name>A0A377LSI8_ENTCL</name>
<dbReference type="Proteomes" id="UP000255106">
    <property type="component" value="Unassembled WGS sequence"/>
</dbReference>
<evidence type="ECO:0000313" key="1">
    <source>
        <dbReference type="EMBL" id="STQ09327.1"/>
    </source>
</evidence>
<evidence type="ECO:0000313" key="2">
    <source>
        <dbReference type="Proteomes" id="UP000255106"/>
    </source>
</evidence>
<dbReference type="AlphaFoldDB" id="A0A377LSI8"/>
<protein>
    <submittedName>
        <fullName evidence="1">Biofilm PGA synthesis protein PgaA</fullName>
    </submittedName>
</protein>
<accession>A0A377LSI8</accession>